<gene>
    <name evidence="3" type="ORF">ABWT76_002831</name>
</gene>
<dbReference type="InterPro" id="IPR036869">
    <property type="entry name" value="J_dom_sf"/>
</dbReference>
<reference evidence="3" key="1">
    <citation type="submission" date="2024-07" db="EMBL/GenBank/DDBJ databases">
        <authorList>
            <person name="Kim Y.J."/>
            <person name="Jeong J.Y."/>
        </authorList>
    </citation>
    <scope>NUCLEOTIDE SEQUENCE</scope>
    <source>
        <strain evidence="3">GIHE-MW2</strain>
    </source>
</reference>
<evidence type="ECO:0000313" key="3">
    <source>
        <dbReference type="EMBL" id="XCM39870.1"/>
    </source>
</evidence>
<dbReference type="SUPFAM" id="SSF46565">
    <property type="entry name" value="Chaperone J-domain"/>
    <property type="match status" value="1"/>
</dbReference>
<sequence>MAKKKTKTAPQPNTDLALSSFHLRFDELQKDHQWLLKQIQKKRKELNNFLEQMQKIAVEIIQQTQPFHKELIELDQEIHALFAEIFETRKLGKKTQKEVKGIYRRLQMLGIISPKKMHNSNDEDEAEDKNADKSAKDDEDDDFNFGFDGDYFNQENNPPPDHDKSKASGDLKQMRRTFLRLAEVFHPDKVNNQENQEHYTEVMKEINRAYEEGDLARLLEIERQYQVGQSIDLANASSSEIERQCDRLEQDNQLLENQYENLKSELRWMRATPEGEMVKSYRAIKKEGLNPIDYMVADAKRHIEELANVRTFVKDFRDKKITIKEFLDGPVSARDNAEDDLDAMIQQALQELGITVIRRR</sequence>
<feature type="coiled-coil region" evidence="1">
    <location>
        <begin position="25"/>
        <end position="59"/>
    </location>
</feature>
<accession>A0AAU8JKT5</accession>
<dbReference type="RefSeq" id="WP_354636307.1">
    <property type="nucleotide sequence ID" value="NZ_CP159837.1"/>
</dbReference>
<protein>
    <submittedName>
        <fullName evidence="3">J domain-containing protein</fullName>
    </submittedName>
</protein>
<name>A0AAU8JKT5_9CYAN</name>
<keyword evidence="1" id="KW-0175">Coiled coil</keyword>
<dbReference type="EMBL" id="CP159837">
    <property type="protein sequence ID" value="XCM39870.1"/>
    <property type="molecule type" value="Genomic_DNA"/>
</dbReference>
<evidence type="ECO:0000256" key="1">
    <source>
        <dbReference type="SAM" id="Coils"/>
    </source>
</evidence>
<proteinExistence type="predicted"/>
<evidence type="ECO:0000256" key="2">
    <source>
        <dbReference type="SAM" id="MobiDB-lite"/>
    </source>
</evidence>
<dbReference type="AlphaFoldDB" id="A0AAU8JKT5"/>
<feature type="coiled-coil region" evidence="1">
    <location>
        <begin position="231"/>
        <end position="272"/>
    </location>
</feature>
<organism evidence="3">
    <name type="scientific">Planktothricoides raciborskii GIHE-MW2</name>
    <dbReference type="NCBI Taxonomy" id="2792601"/>
    <lineage>
        <taxon>Bacteria</taxon>
        <taxon>Bacillati</taxon>
        <taxon>Cyanobacteriota</taxon>
        <taxon>Cyanophyceae</taxon>
        <taxon>Oscillatoriophycideae</taxon>
        <taxon>Oscillatoriales</taxon>
        <taxon>Oscillatoriaceae</taxon>
        <taxon>Planktothricoides</taxon>
    </lineage>
</organism>
<feature type="region of interest" description="Disordered" evidence="2">
    <location>
        <begin position="114"/>
        <end position="168"/>
    </location>
</feature>
<dbReference type="Gene3D" id="1.10.287.110">
    <property type="entry name" value="DnaJ domain"/>
    <property type="match status" value="1"/>
</dbReference>